<name>T0K7G6_9SPHN</name>
<comment type="caution">
    <text evidence="1">The sequence shown here is derived from an EMBL/GenBank/DDBJ whole genome shotgun (WGS) entry which is preliminary data.</text>
</comment>
<dbReference type="InterPro" id="IPR036928">
    <property type="entry name" value="AS_sf"/>
</dbReference>
<keyword evidence="2" id="KW-1185">Reference proteome</keyword>
<reference evidence="1 2" key="1">
    <citation type="journal article" date="2013" name="Genome Announc.">
        <title>Draft Genome Sequence of Sphingobium ummariense Strain RL-3, a Hexachlorocyclohexane-Degrading Bacterium.</title>
        <authorList>
            <person name="Kohli P."/>
            <person name="Dua A."/>
            <person name="Sangwan N."/>
            <person name="Oldach P."/>
            <person name="Khurana J.P."/>
            <person name="Lal R."/>
        </authorList>
    </citation>
    <scope>NUCLEOTIDE SEQUENCE [LARGE SCALE GENOMIC DNA]</scope>
    <source>
        <strain evidence="1 2">RL-3</strain>
    </source>
</reference>
<dbReference type="PATRIC" id="fig|1346791.3.peg.1679"/>
<sequence length="74" mass="8248">MLPEMIDIPTLRRGYAERRWSPAELLTMLAERMDKADPATFIARAPITALFKAAAELIARAPEPNSLPLWGIPC</sequence>
<proteinExistence type="predicted"/>
<dbReference type="SUPFAM" id="SSF75304">
    <property type="entry name" value="Amidase signature (AS) enzymes"/>
    <property type="match status" value="1"/>
</dbReference>
<evidence type="ECO:0000313" key="2">
    <source>
        <dbReference type="Proteomes" id="UP000015523"/>
    </source>
</evidence>
<dbReference type="Proteomes" id="UP000015523">
    <property type="component" value="Unassembled WGS sequence"/>
</dbReference>
<dbReference type="AlphaFoldDB" id="T0K7G6"/>
<accession>T0K7G6</accession>
<evidence type="ECO:0000313" key="1">
    <source>
        <dbReference type="EMBL" id="EQB32594.1"/>
    </source>
</evidence>
<organism evidence="1 2">
    <name type="scientific">Sphingobium ummariense RL-3</name>
    <dbReference type="NCBI Taxonomy" id="1346791"/>
    <lineage>
        <taxon>Bacteria</taxon>
        <taxon>Pseudomonadati</taxon>
        <taxon>Pseudomonadota</taxon>
        <taxon>Alphaproteobacteria</taxon>
        <taxon>Sphingomonadales</taxon>
        <taxon>Sphingomonadaceae</taxon>
        <taxon>Sphingobium</taxon>
    </lineage>
</organism>
<protein>
    <submittedName>
        <fullName evidence="1">Uncharacterized protein</fullName>
    </submittedName>
</protein>
<dbReference type="STRING" id="1346791.M529_08735"/>
<dbReference type="EMBL" id="AUWY01000068">
    <property type="protein sequence ID" value="EQB32594.1"/>
    <property type="molecule type" value="Genomic_DNA"/>
</dbReference>
<gene>
    <name evidence="1" type="ORF">M529_08735</name>
</gene>